<keyword evidence="1" id="KW-0812">Transmembrane</keyword>
<gene>
    <name evidence="2" type="ORF">MGAL_10B006023</name>
</gene>
<accession>A0A8B6BUZ1</accession>
<proteinExistence type="predicted"/>
<reference evidence="2" key="1">
    <citation type="submission" date="2018-11" db="EMBL/GenBank/DDBJ databases">
        <authorList>
            <person name="Alioto T."/>
            <person name="Alioto T."/>
        </authorList>
    </citation>
    <scope>NUCLEOTIDE SEQUENCE</scope>
</reference>
<evidence type="ECO:0000256" key="1">
    <source>
        <dbReference type="SAM" id="Phobius"/>
    </source>
</evidence>
<evidence type="ECO:0000313" key="3">
    <source>
        <dbReference type="Proteomes" id="UP000596742"/>
    </source>
</evidence>
<protein>
    <submittedName>
        <fullName evidence="2">Uncharacterized protein</fullName>
    </submittedName>
</protein>
<evidence type="ECO:0000313" key="2">
    <source>
        <dbReference type="EMBL" id="VDH95497.1"/>
    </source>
</evidence>
<dbReference type="AlphaFoldDB" id="A0A8B6BUZ1"/>
<organism evidence="2 3">
    <name type="scientific">Mytilus galloprovincialis</name>
    <name type="common">Mediterranean mussel</name>
    <dbReference type="NCBI Taxonomy" id="29158"/>
    <lineage>
        <taxon>Eukaryota</taxon>
        <taxon>Metazoa</taxon>
        <taxon>Spiralia</taxon>
        <taxon>Lophotrochozoa</taxon>
        <taxon>Mollusca</taxon>
        <taxon>Bivalvia</taxon>
        <taxon>Autobranchia</taxon>
        <taxon>Pteriomorphia</taxon>
        <taxon>Mytilida</taxon>
        <taxon>Mytiloidea</taxon>
        <taxon>Mytilidae</taxon>
        <taxon>Mytilinae</taxon>
        <taxon>Mytilus</taxon>
    </lineage>
</organism>
<keyword evidence="3" id="KW-1185">Reference proteome</keyword>
<keyword evidence="1" id="KW-0472">Membrane</keyword>
<comment type="caution">
    <text evidence="2">The sequence shown here is derived from an EMBL/GenBank/DDBJ whole genome shotgun (WGS) entry which is preliminary data.</text>
</comment>
<dbReference type="OrthoDB" id="6124092at2759"/>
<keyword evidence="1" id="KW-1133">Transmembrane helix</keyword>
<sequence length="259" mass="29296">MFGDSVNLMCMVGRQEGCDNSTTRRWDGGPNNTILLLNGHSSNATKYYEVTKDPCDNFSLVIMNFNMNDVNQEYWCSFGFETSRQNLPLDEQNFIGMPTKNNIHVSVQQWATKLDISIGFYKVFPKPKCKIKIGDEHLLIDPIKSNVSRIFINAYLHKTITISKDRCHGNVSIKCALLTTTILDITQSLNCSFSLDEDFDFVKKIIIIPIALLICIMCILIIIGNVCKMKNQRLNQGHLATNGETDNFNPVNQTLLCIT</sequence>
<dbReference type="EMBL" id="UYJE01000696">
    <property type="protein sequence ID" value="VDH95497.1"/>
    <property type="molecule type" value="Genomic_DNA"/>
</dbReference>
<feature type="transmembrane region" description="Helical" evidence="1">
    <location>
        <begin position="205"/>
        <end position="227"/>
    </location>
</feature>
<name>A0A8B6BUZ1_MYTGA</name>
<dbReference type="Proteomes" id="UP000596742">
    <property type="component" value="Unassembled WGS sequence"/>
</dbReference>